<protein>
    <submittedName>
        <fullName evidence="7">Putative ankyrin repeat protein</fullName>
    </submittedName>
</protein>
<dbReference type="Gene3D" id="1.20.58.340">
    <property type="entry name" value="Magnesium transport protein CorA, transmembrane region"/>
    <property type="match status" value="1"/>
</dbReference>
<dbReference type="PANTHER" id="PTHR47685">
    <property type="entry name" value="MAGNESIUM TRANSPORT PROTEIN CORA"/>
    <property type="match status" value="1"/>
</dbReference>
<keyword evidence="8" id="KW-1185">Reference proteome</keyword>
<dbReference type="HOGENOM" id="CLU_006096_1_0_1"/>
<feature type="compositionally biased region" description="Basic and acidic residues" evidence="5">
    <location>
        <begin position="93"/>
        <end position="111"/>
    </location>
</feature>
<dbReference type="PANTHER" id="PTHR47685:SF1">
    <property type="entry name" value="MAGNESIUM TRANSPORT PROTEIN CORA"/>
    <property type="match status" value="1"/>
</dbReference>
<feature type="region of interest" description="Disordered" evidence="5">
    <location>
        <begin position="93"/>
        <end position="115"/>
    </location>
</feature>
<dbReference type="GO" id="GO:0016020">
    <property type="term" value="C:membrane"/>
    <property type="evidence" value="ECO:0007669"/>
    <property type="project" value="UniProtKB-SubCell"/>
</dbReference>
<dbReference type="SUPFAM" id="SSF144083">
    <property type="entry name" value="Magnesium transport protein CorA, transmembrane region"/>
    <property type="match status" value="1"/>
</dbReference>
<organism evidence="7 8">
    <name type="scientific">Eutypa lata (strain UCR-EL1)</name>
    <name type="common">Grapevine dieback disease fungus</name>
    <name type="synonym">Eutypa armeniacae</name>
    <dbReference type="NCBI Taxonomy" id="1287681"/>
    <lineage>
        <taxon>Eukaryota</taxon>
        <taxon>Fungi</taxon>
        <taxon>Dikarya</taxon>
        <taxon>Ascomycota</taxon>
        <taxon>Pezizomycotina</taxon>
        <taxon>Sordariomycetes</taxon>
        <taxon>Xylariomycetidae</taxon>
        <taxon>Xylariales</taxon>
        <taxon>Diatrypaceae</taxon>
        <taxon>Eutypa</taxon>
    </lineage>
</organism>
<evidence type="ECO:0000313" key="7">
    <source>
        <dbReference type="EMBL" id="EMR72403.1"/>
    </source>
</evidence>
<dbReference type="InterPro" id="IPR050829">
    <property type="entry name" value="CorA_MIT"/>
</dbReference>
<keyword evidence="2 6" id="KW-0812">Transmembrane</keyword>
<dbReference type="GO" id="GO:0015087">
    <property type="term" value="F:cobalt ion transmembrane transporter activity"/>
    <property type="evidence" value="ECO:0007669"/>
    <property type="project" value="TreeGrafter"/>
</dbReference>
<feature type="transmembrane region" description="Helical" evidence="6">
    <location>
        <begin position="670"/>
        <end position="689"/>
    </location>
</feature>
<feature type="transmembrane region" description="Helical" evidence="6">
    <location>
        <begin position="606"/>
        <end position="632"/>
    </location>
</feature>
<keyword evidence="4 6" id="KW-0472">Membrane</keyword>
<keyword evidence="3 6" id="KW-1133">Transmembrane helix</keyword>
<sequence length="805" mass="90977">MAQLYEYPQTCLSREPHDDRVSDVVLHYSGCLRFQTREAYLKNLPQDLQRQVDRETQRTKRLRHRLETLPRNHEALSRLRDFQLCIARYRESKGAPARPKESPAPESREAKDDEVDSQIKAPVMFFRGGQPVTMAGLDGEFPSQKVSVQTLLTEDKKRNPLMWDCEADTIRYVHLPANNMAWVEEAIARYYGEDRPEKDDSYMSSKFRRDRTKAEMLLRSECWQSQRGHDSHVLLTAAALLEAMDFDTEERLITKYLHGRSPLHPRRTLDQSYYGSLKSTGTRDRDQVVYRATKPTAHNCSENLERESGRCQVCQEDSKKVPRLIMVDQLWLWILDERTVLTSFPRRWGKLRPDPSAIHKALRLRLKQAQKGEINSAFDLALAIIDQCSRVFFERPRFGERRPNMVAMFAEAIRGVTYKQTAAFDQFLVYSHLASRGHGRPNVYRSRRWDAVVAHNTLLTVNPEGKLLKEVKDIIDEIHIILKIQSQQQTVMKAFVKNIRQILRARCRRRGRRISHGSGDENTDSSFETSDGSPEESAMRKTLRRADDLLSDVQERTSELVDLLNGAKTTSSALKDLLTLKQQQAGVIEAREAVKIAAETKKQGQYAVTFTGITIIFLPLSFAAALFGMNAAEINDGRIKLSDELIYMPFSRNIIANAFARLAFRSGSLVFSPAVTWVAIKTGLYMWAYEAKIKAGKLREREGRITSNMKAAYLGGKVEGRAMRRIRDRDRDDDGGDGDIDLGAPAVRSLTRRNSSALTLGGGGVGFGGAGGAGGGSRDKSRIIDDVESGSSTIVTEVYLGGSHA</sequence>
<dbReference type="KEGG" id="ela:UCREL1_538"/>
<evidence type="ECO:0000256" key="6">
    <source>
        <dbReference type="SAM" id="Phobius"/>
    </source>
</evidence>
<dbReference type="OrthoDB" id="341259at2759"/>
<dbReference type="AlphaFoldDB" id="M7T675"/>
<evidence type="ECO:0000256" key="4">
    <source>
        <dbReference type="ARBA" id="ARBA00023136"/>
    </source>
</evidence>
<gene>
    <name evidence="7" type="ORF">UCREL1_538</name>
</gene>
<proteinExistence type="predicted"/>
<dbReference type="GO" id="GO:0015095">
    <property type="term" value="F:magnesium ion transmembrane transporter activity"/>
    <property type="evidence" value="ECO:0007669"/>
    <property type="project" value="TreeGrafter"/>
</dbReference>
<dbReference type="eggNOG" id="KOG4177">
    <property type="taxonomic scope" value="Eukaryota"/>
</dbReference>
<accession>M7T675</accession>
<evidence type="ECO:0000256" key="1">
    <source>
        <dbReference type="ARBA" id="ARBA00004141"/>
    </source>
</evidence>
<dbReference type="InterPro" id="IPR045863">
    <property type="entry name" value="CorA_TM1_TM2"/>
</dbReference>
<evidence type="ECO:0000256" key="3">
    <source>
        <dbReference type="ARBA" id="ARBA00022989"/>
    </source>
</evidence>
<comment type="subcellular location">
    <subcellularLocation>
        <location evidence="1">Membrane</location>
        <topology evidence="1">Multi-pass membrane protein</topology>
    </subcellularLocation>
</comment>
<dbReference type="STRING" id="1287681.M7T675"/>
<feature type="region of interest" description="Disordered" evidence="5">
    <location>
        <begin position="513"/>
        <end position="541"/>
    </location>
</feature>
<evidence type="ECO:0000256" key="2">
    <source>
        <dbReference type="ARBA" id="ARBA00022692"/>
    </source>
</evidence>
<evidence type="ECO:0000256" key="5">
    <source>
        <dbReference type="SAM" id="MobiDB-lite"/>
    </source>
</evidence>
<dbReference type="Proteomes" id="UP000012174">
    <property type="component" value="Unassembled WGS sequence"/>
</dbReference>
<dbReference type="OMA" id="CEADTIR"/>
<reference evidence="8" key="1">
    <citation type="journal article" date="2013" name="Genome Announc.">
        <title>Draft genome sequence of the grapevine dieback fungus Eutypa lata UCR-EL1.</title>
        <authorList>
            <person name="Blanco-Ulate B."/>
            <person name="Rolshausen P.E."/>
            <person name="Cantu D."/>
        </authorList>
    </citation>
    <scope>NUCLEOTIDE SEQUENCE [LARGE SCALE GENOMIC DNA]</scope>
    <source>
        <strain evidence="8">UCR-EL1</strain>
    </source>
</reference>
<dbReference type="EMBL" id="KB705462">
    <property type="protein sequence ID" value="EMR72403.1"/>
    <property type="molecule type" value="Genomic_DNA"/>
</dbReference>
<name>M7T675_EUTLA</name>
<dbReference type="GO" id="GO:0015099">
    <property type="term" value="F:nickel cation transmembrane transporter activity"/>
    <property type="evidence" value="ECO:0007669"/>
    <property type="project" value="TreeGrafter"/>
</dbReference>
<evidence type="ECO:0000313" key="8">
    <source>
        <dbReference type="Proteomes" id="UP000012174"/>
    </source>
</evidence>